<reference evidence="2" key="1">
    <citation type="submission" date="2018-08" db="EMBL/GenBank/DDBJ databases">
        <authorList>
            <person name="Im W.T."/>
        </authorList>
    </citation>
    <scope>NUCLEOTIDE SEQUENCE [LARGE SCALE GENOMIC DNA]</scope>
    <source>
        <strain evidence="2">LA-28</strain>
    </source>
</reference>
<sequence length="108" mass="12275">MSRSFMVDKVAWHTSTKGNPESREETIERFRVFVSFLCRNGLLSTHSNVAQRHIDEDFEIVSEDLNELGMLVIKKGYDSWLKKIDSGMPSSDTSVLDKALDAVRSEAH</sequence>
<dbReference type="AlphaFoldDB" id="A0A371XGI5"/>
<dbReference type="EMBL" id="QURN01000004">
    <property type="protein sequence ID" value="RFC68345.1"/>
    <property type="molecule type" value="Genomic_DNA"/>
</dbReference>
<comment type="caution">
    <text evidence="1">The sequence shown here is derived from an EMBL/GenBank/DDBJ whole genome shotgun (WGS) entry which is preliminary data.</text>
</comment>
<keyword evidence="2" id="KW-1185">Reference proteome</keyword>
<proteinExistence type="predicted"/>
<gene>
    <name evidence="1" type="ORF">DY251_05015</name>
</gene>
<dbReference type="RefSeq" id="WP_116622783.1">
    <property type="nucleotide sequence ID" value="NZ_QURN01000004.1"/>
</dbReference>
<dbReference type="Proteomes" id="UP000262379">
    <property type="component" value="Unassembled WGS sequence"/>
</dbReference>
<evidence type="ECO:0000313" key="1">
    <source>
        <dbReference type="EMBL" id="RFC68345.1"/>
    </source>
</evidence>
<accession>A0A371XGI5</accession>
<protein>
    <submittedName>
        <fullName evidence="1">Uncharacterized protein</fullName>
    </submittedName>
</protein>
<organism evidence="1 2">
    <name type="scientific">Mesorhizobium denitrificans</name>
    <dbReference type="NCBI Taxonomy" id="2294114"/>
    <lineage>
        <taxon>Bacteria</taxon>
        <taxon>Pseudomonadati</taxon>
        <taxon>Pseudomonadota</taxon>
        <taxon>Alphaproteobacteria</taxon>
        <taxon>Hyphomicrobiales</taxon>
        <taxon>Phyllobacteriaceae</taxon>
        <taxon>Mesorhizobium</taxon>
    </lineage>
</organism>
<evidence type="ECO:0000313" key="2">
    <source>
        <dbReference type="Proteomes" id="UP000262379"/>
    </source>
</evidence>
<name>A0A371XGI5_9HYPH</name>